<evidence type="ECO:0000313" key="4">
    <source>
        <dbReference type="Proteomes" id="UP000186878"/>
    </source>
</evidence>
<sequence length="343" mass="37144">MALFRKKAPLSRTEVLETPQYGWIWKPLVALVVVYLLVCIILGIWWSWTPAPTDPRQAVEMQRGFPQTVDTGSEAQSTVVPGEAILATNIAILDTLLNKPGGYLRNDVMPPGLWLDNMPNWEAGVTQQVRDAVAMLNDSLSVGTAPLNQANESLGGDLKSWRWPASETVLLAARNNLGEAFNALENAAGPDAPNQDAAASTEPPAAPDASALSDWLAQVQQRLETQTRQLAANVGQSPNGDQQTDSTPWLRIDNVFFEARGTTWALAQLMQAARIDFADAIDGSGAGADFDQLVAELTSSQAQVWSPVILNGSGFGLFANHSLMMANYTVRASQLVEKIRHQL</sequence>
<gene>
    <name evidence="3" type="ORF">BTW07_11200</name>
</gene>
<dbReference type="EMBL" id="MSDO01000017">
    <property type="protein sequence ID" value="OLO03856.1"/>
    <property type="molecule type" value="Genomic_DNA"/>
</dbReference>
<dbReference type="OrthoDB" id="5821246at2"/>
<dbReference type="InterPro" id="IPR016936">
    <property type="entry name" value="UCP029693"/>
</dbReference>
<proteinExistence type="predicted"/>
<dbReference type="Proteomes" id="UP000186878">
    <property type="component" value="Unassembled WGS sequence"/>
</dbReference>
<feature type="transmembrane region" description="Helical" evidence="2">
    <location>
        <begin position="28"/>
        <end position="48"/>
    </location>
</feature>
<evidence type="ECO:0000256" key="2">
    <source>
        <dbReference type="SAM" id="Phobius"/>
    </source>
</evidence>
<feature type="region of interest" description="Disordered" evidence="1">
    <location>
        <begin position="186"/>
        <end position="211"/>
    </location>
</feature>
<keyword evidence="4" id="KW-1185">Reference proteome</keyword>
<name>A0A1Q8SR04_9GAMM</name>
<comment type="caution">
    <text evidence="3">The sequence shown here is derived from an EMBL/GenBank/DDBJ whole genome shotgun (WGS) entry which is preliminary data.</text>
</comment>
<keyword evidence="2" id="KW-1133">Transmembrane helix</keyword>
<keyword evidence="2" id="KW-0472">Membrane</keyword>
<dbReference type="AlphaFoldDB" id="A0A1Q8SR04"/>
<accession>A0A1Q8SR04</accession>
<keyword evidence="2" id="KW-0812">Transmembrane</keyword>
<dbReference type="RefSeq" id="WP_075570265.1">
    <property type="nucleotide sequence ID" value="NZ_MSDO01000017.1"/>
</dbReference>
<evidence type="ECO:0000313" key="3">
    <source>
        <dbReference type="EMBL" id="OLO03856.1"/>
    </source>
</evidence>
<evidence type="ECO:0000256" key="1">
    <source>
        <dbReference type="SAM" id="MobiDB-lite"/>
    </source>
</evidence>
<organism evidence="3 4">
    <name type="scientific">Salinicola socius</name>
    <dbReference type="NCBI Taxonomy" id="404433"/>
    <lineage>
        <taxon>Bacteria</taxon>
        <taxon>Pseudomonadati</taxon>
        <taxon>Pseudomonadota</taxon>
        <taxon>Gammaproteobacteria</taxon>
        <taxon>Oceanospirillales</taxon>
        <taxon>Halomonadaceae</taxon>
        <taxon>Salinicola</taxon>
    </lineage>
</organism>
<protein>
    <recommendedName>
        <fullName evidence="5">DUF2333 domain-containing protein</fullName>
    </recommendedName>
</protein>
<dbReference type="STRING" id="404433.BTW07_11200"/>
<dbReference type="Pfam" id="PF10095">
    <property type="entry name" value="DUF2333"/>
    <property type="match status" value="1"/>
</dbReference>
<evidence type="ECO:0008006" key="5">
    <source>
        <dbReference type="Google" id="ProtNLM"/>
    </source>
</evidence>
<reference evidence="3 4" key="1">
    <citation type="submission" date="2016-12" db="EMBL/GenBank/DDBJ databases">
        <title>Draft genome sequences of strains Salinicola socius SMB35, Salinicola sp. MH3R3-1 and Chromohalobacter sp. SMB17 from the Verkhnekamsk potash mining region of Russia.</title>
        <authorList>
            <person name="Mavrodi D.V."/>
            <person name="Olsson B.E."/>
            <person name="Korsakova E.S."/>
            <person name="Pyankova A."/>
            <person name="Mavrodi O.V."/>
            <person name="Plotnikova E.G."/>
        </authorList>
    </citation>
    <scope>NUCLEOTIDE SEQUENCE [LARGE SCALE GENOMIC DNA]</scope>
    <source>
        <strain evidence="3 4">SMB35</strain>
    </source>
</reference>